<keyword evidence="5" id="KW-0343">GTPase activation</keyword>
<keyword evidence="5" id="KW-0040">ANK repeat</keyword>
<keyword evidence="1 5" id="KW-0479">Metal-binding</keyword>
<evidence type="ECO:0000256" key="7">
    <source>
        <dbReference type="SAM" id="MobiDB-lite"/>
    </source>
</evidence>
<accession>A0AAJ7SL30</accession>
<dbReference type="Proteomes" id="UP001318040">
    <property type="component" value="Unplaced"/>
</dbReference>
<name>A0AAJ7SL30_PETMA</name>
<feature type="non-terminal residue" evidence="11">
    <location>
        <position position="1"/>
    </location>
</feature>
<evidence type="ECO:0000259" key="8">
    <source>
        <dbReference type="PROSITE" id="PS50003"/>
    </source>
</evidence>
<comment type="activity regulation">
    <text evidence="5">GAP activity stimulated by phosphatidylinositol 4,5-bisphosphate (PIP2) and phosphatidic acid.</text>
</comment>
<dbReference type="Pfam" id="PF01412">
    <property type="entry name" value="ArfGap"/>
    <property type="match status" value="1"/>
</dbReference>
<evidence type="ECO:0000313" key="11">
    <source>
        <dbReference type="RefSeq" id="XP_032801418.1"/>
    </source>
</evidence>
<dbReference type="PROSITE" id="PS50115">
    <property type="entry name" value="ARFGAP"/>
    <property type="match status" value="1"/>
</dbReference>
<dbReference type="SUPFAM" id="SSF103657">
    <property type="entry name" value="BAR/IMD domain-like"/>
    <property type="match status" value="1"/>
</dbReference>
<keyword evidence="2 4" id="KW-0863">Zinc-finger</keyword>
<dbReference type="Pfam" id="PF00169">
    <property type="entry name" value="PH"/>
    <property type="match status" value="1"/>
</dbReference>
<dbReference type="GO" id="GO:0010008">
    <property type="term" value="C:endosome membrane"/>
    <property type="evidence" value="ECO:0007669"/>
    <property type="project" value="UniProtKB-SubCell"/>
</dbReference>
<dbReference type="Pfam" id="PF16746">
    <property type="entry name" value="BAR_3"/>
    <property type="match status" value="1"/>
</dbReference>
<dbReference type="InterPro" id="IPR038508">
    <property type="entry name" value="ArfGAP_dom_sf"/>
</dbReference>
<dbReference type="PANTHER" id="PTHR23180">
    <property type="entry name" value="CENTAURIN/ARF"/>
    <property type="match status" value="1"/>
</dbReference>
<dbReference type="SUPFAM" id="SSF50729">
    <property type="entry name" value="PH domain-like"/>
    <property type="match status" value="1"/>
</dbReference>
<dbReference type="Gene3D" id="1.10.220.150">
    <property type="entry name" value="Arf GTPase activating protein"/>
    <property type="match status" value="1"/>
</dbReference>
<comment type="domain">
    <text evidence="5">The BAR domain mediates homodimerization, it can neither bind membrane nor impart curvature, but instead requires the neighboring PH domain to achieve these functions.</text>
</comment>
<feature type="domain" description="PH" evidence="8">
    <location>
        <begin position="234"/>
        <end position="336"/>
    </location>
</feature>
<keyword evidence="3 5" id="KW-0862">Zinc</keyword>
<dbReference type="SMART" id="SM00105">
    <property type="entry name" value="ArfGap"/>
    <property type="match status" value="1"/>
</dbReference>
<gene>
    <name evidence="11" type="primary">LOC116938408</name>
</gene>
<feature type="compositionally biased region" description="Pro residues" evidence="7">
    <location>
        <begin position="345"/>
        <end position="366"/>
    </location>
</feature>
<dbReference type="InterPro" id="IPR037278">
    <property type="entry name" value="ARFGAP/RecO"/>
</dbReference>
<dbReference type="FunFam" id="2.30.29.30:FF:000026">
    <property type="entry name" value="Arf-GAP with coiled-coil, ANK repeat and PH domain-containing protein 2"/>
    <property type="match status" value="1"/>
</dbReference>
<evidence type="ECO:0000256" key="5">
    <source>
        <dbReference type="RuleBase" id="RU369028"/>
    </source>
</evidence>
<keyword evidence="5" id="KW-0967">Endosome</keyword>
<dbReference type="InterPro" id="IPR011993">
    <property type="entry name" value="PH-like_dom_sf"/>
</dbReference>
<evidence type="ECO:0000256" key="2">
    <source>
        <dbReference type="ARBA" id="ARBA00022771"/>
    </source>
</evidence>
<comment type="domain">
    <text evidence="5">PH domain binds phospholipids including phosphatidic acid, phosphatidylinositol 3-phosphate, phosphatidylinositol 3,5-bisphosphate (PIP2) and phosphatidylinositol 3,4,5-trisphosphate (PIP3). May mediate protein binding to PIP2 or PIP3 containing membranes.</text>
</comment>
<dbReference type="PROSITE" id="PS50003">
    <property type="entry name" value="PH_DOMAIN"/>
    <property type="match status" value="1"/>
</dbReference>
<keyword evidence="10" id="KW-1185">Reference proteome</keyword>
<keyword evidence="5" id="KW-0677">Repeat</keyword>
<evidence type="ECO:0000256" key="3">
    <source>
        <dbReference type="ARBA" id="ARBA00022833"/>
    </source>
</evidence>
<organism evidence="10 11">
    <name type="scientific">Petromyzon marinus</name>
    <name type="common">Sea lamprey</name>
    <dbReference type="NCBI Taxonomy" id="7757"/>
    <lineage>
        <taxon>Eukaryota</taxon>
        <taxon>Metazoa</taxon>
        <taxon>Chordata</taxon>
        <taxon>Craniata</taxon>
        <taxon>Vertebrata</taxon>
        <taxon>Cyclostomata</taxon>
        <taxon>Hyperoartia</taxon>
        <taxon>Petromyzontiformes</taxon>
        <taxon>Petromyzontidae</taxon>
        <taxon>Petromyzon</taxon>
    </lineage>
</organism>
<dbReference type="SMART" id="SM00233">
    <property type="entry name" value="PH"/>
    <property type="match status" value="1"/>
</dbReference>
<dbReference type="Gene3D" id="1.20.1270.60">
    <property type="entry name" value="Arfaptin homology (AH) domain/BAR domain"/>
    <property type="match status" value="1"/>
</dbReference>
<dbReference type="GO" id="GO:0008270">
    <property type="term" value="F:zinc ion binding"/>
    <property type="evidence" value="ECO:0007669"/>
    <property type="project" value="UniProtKB-KW"/>
</dbReference>
<proteinExistence type="predicted"/>
<evidence type="ECO:0000259" key="9">
    <source>
        <dbReference type="PROSITE" id="PS50115"/>
    </source>
</evidence>
<dbReference type="InterPro" id="IPR045258">
    <property type="entry name" value="ACAP1/2/3-like"/>
</dbReference>
<evidence type="ECO:0000256" key="4">
    <source>
        <dbReference type="PROSITE-ProRule" id="PRU00288"/>
    </source>
</evidence>
<dbReference type="KEGG" id="pmrn:116938408"/>
<evidence type="ECO:0000256" key="1">
    <source>
        <dbReference type="ARBA" id="ARBA00022723"/>
    </source>
</evidence>
<dbReference type="SUPFAM" id="SSF57863">
    <property type="entry name" value="ArfGap/RecO-like zinc finger"/>
    <property type="match status" value="1"/>
</dbReference>
<feature type="coiled-coil region" evidence="6">
    <location>
        <begin position="183"/>
        <end position="214"/>
    </location>
</feature>
<feature type="region of interest" description="Disordered" evidence="7">
    <location>
        <begin position="341"/>
        <end position="374"/>
    </location>
</feature>
<feature type="domain" description="Arf-GAP" evidence="9">
    <location>
        <begin position="377"/>
        <end position="474"/>
    </location>
</feature>
<dbReference type="InterPro" id="IPR001164">
    <property type="entry name" value="ArfGAP_dom"/>
</dbReference>
<comment type="subcellular location">
    <subcellularLocation>
        <location evidence="5">Endosome membrane</location>
        <topology evidence="5">Peripheral membrane protein</topology>
    </subcellularLocation>
</comment>
<dbReference type="InterPro" id="IPR027267">
    <property type="entry name" value="AH/BAR_dom_sf"/>
</dbReference>
<dbReference type="InterPro" id="IPR001849">
    <property type="entry name" value="PH_domain"/>
</dbReference>
<evidence type="ECO:0000256" key="6">
    <source>
        <dbReference type="SAM" id="Coils"/>
    </source>
</evidence>
<protein>
    <recommendedName>
        <fullName evidence="5">Arf-GAP with coiled-coil, ANK repeat and PH domain-containing protein</fullName>
        <shortName evidence="5">Cnt-b</shortName>
    </recommendedName>
    <alternativeName>
        <fullName evidence="5">Centaurin-beta</fullName>
    </alternativeName>
</protein>
<sequence length="474" mass="52737">VVRLCGAMVDAGRGFTQASRLFVGGLRDLSGHCSQDAVISGPLNRFADGLQELTNHNAILLEQAQTSIKNQLQRFILDDVKALRESRRMLLRVSDELDSSLGRHLGLSASRAARPHEAEEAAGAVAAARKCQRHVALHFLLQNFELQCKKKFEILDSVLSYMHAQSTFCHQGSDLFSDLEPTMKTLALNLERLKTEARTRKREMEIQHAHAQQQQLDGVVDECELSFDVEAPSGLVMEGYLFKRASNAFKSWSRKTPTHVRRWFAIQNNQLVYQKKYTDVPTAVIEDLRLCSVKPSDDEQRRFCFEVSSPTKSCVLQADSDQARRIWTQAVQASINSAYREPRVYPLPPPPPSLPVDPSPHHPPSPAHTAQATPPPSCVLAQVQAVDGNSLCGDCGHSDPRWASINLGIALCIECSGIHRSLGVHVSKVRSLTLDTWEPELVKVMCLLGNRVVNSFYEEILDPSVPRSTPHSSR</sequence>
<dbReference type="CDD" id="cd13250">
    <property type="entry name" value="PH_ACAP"/>
    <property type="match status" value="1"/>
</dbReference>
<dbReference type="Gene3D" id="2.30.29.30">
    <property type="entry name" value="Pleckstrin-homology domain (PH domain)/Phosphotyrosine-binding domain (PTB)"/>
    <property type="match status" value="1"/>
</dbReference>
<comment type="function">
    <text evidence="5">GTPase-activating protein for the ADP ribosylation factor family.</text>
</comment>
<reference evidence="11" key="1">
    <citation type="submission" date="2025-08" db="UniProtKB">
        <authorList>
            <consortium name="RefSeq"/>
        </authorList>
    </citation>
    <scope>IDENTIFICATION</scope>
    <source>
        <tissue evidence="11">Sperm</tissue>
    </source>
</reference>
<dbReference type="GO" id="GO:0005096">
    <property type="term" value="F:GTPase activator activity"/>
    <property type="evidence" value="ECO:0007669"/>
    <property type="project" value="UniProtKB-KW"/>
</dbReference>
<dbReference type="PANTHER" id="PTHR23180:SF399">
    <property type="entry name" value="BLOWN FUSE, ISOFORM A-RELATED"/>
    <property type="match status" value="1"/>
</dbReference>
<evidence type="ECO:0000313" key="10">
    <source>
        <dbReference type="Proteomes" id="UP001318040"/>
    </source>
</evidence>
<keyword evidence="6" id="KW-0175">Coiled coil</keyword>
<dbReference type="RefSeq" id="XP_032801418.1">
    <property type="nucleotide sequence ID" value="XM_032945527.1"/>
</dbReference>
<dbReference type="AlphaFoldDB" id="A0AAJ7SL30"/>
<dbReference type="InterPro" id="IPR004148">
    <property type="entry name" value="BAR_dom"/>
</dbReference>
<dbReference type="PRINTS" id="PR00405">
    <property type="entry name" value="REVINTRACTNG"/>
</dbReference>